<reference evidence="2" key="2">
    <citation type="submission" date="2015-11" db="EMBL/GenBank/DDBJ databases">
        <authorList>
            <person name="Zhang Y."/>
            <person name="Guo Z."/>
        </authorList>
    </citation>
    <scope>NUCLEOTIDE SEQUENCE</scope>
</reference>
<feature type="compositionally biased region" description="Basic residues" evidence="1">
    <location>
        <begin position="29"/>
        <end position="38"/>
    </location>
</feature>
<protein>
    <submittedName>
        <fullName evidence="2">Uncharacterized protein</fullName>
    </submittedName>
</protein>
<proteinExistence type="predicted"/>
<name>A0A087VYF0_ECHMU</name>
<dbReference type="OrthoDB" id="6232925at2759"/>
<evidence type="ECO:0000313" key="3">
    <source>
        <dbReference type="Proteomes" id="UP000017246"/>
    </source>
</evidence>
<organism evidence="2 3">
    <name type="scientific">Echinococcus multilocularis</name>
    <name type="common">Fox tapeworm</name>
    <dbReference type="NCBI Taxonomy" id="6211"/>
    <lineage>
        <taxon>Eukaryota</taxon>
        <taxon>Metazoa</taxon>
        <taxon>Spiralia</taxon>
        <taxon>Lophotrochozoa</taxon>
        <taxon>Platyhelminthes</taxon>
        <taxon>Cestoda</taxon>
        <taxon>Eucestoda</taxon>
        <taxon>Cyclophyllidea</taxon>
        <taxon>Taeniidae</taxon>
        <taxon>Echinococcus</taxon>
    </lineage>
</organism>
<dbReference type="AlphaFoldDB" id="A0A087VYF0"/>
<feature type="compositionally biased region" description="Polar residues" evidence="1">
    <location>
        <begin position="18"/>
        <end position="28"/>
    </location>
</feature>
<sequence length="270" mass="29861">MKQGMGSKKSKPVESEQDFPTSRGNTTHRSNKSNKRHVSSTETCVQTGPVKIYTSANLIEQGAQTEPVLIRPLLLQKVYNSLNIGNGDVDDTSIFSDVTSLSADVSFSSEVQLPNQVKGNADPCTMSPDSGCFTSNTYSEDTQRTKDTVFKGAEAPVPTKRHRRVPESQEALPNLDAANFECSMWVPAEEVARIFATSKDRRIEAIARACNCQFLLTDTLRVNKNLGSQKLVYIFSNTLADLEKCRSILDEKFPTFYVKSSEVVHRQAPA</sequence>
<reference evidence="2" key="1">
    <citation type="journal article" date="2013" name="Nature">
        <title>The genomes of four tapeworm species reveal adaptations to parasitism.</title>
        <authorList>
            <person name="Tsai I.J."/>
            <person name="Zarowiecki M."/>
            <person name="Holroyd N."/>
            <person name="Garciarrubio A."/>
            <person name="Sanchez-Flores A."/>
            <person name="Brooks K.L."/>
            <person name="Tracey A."/>
            <person name="Bobes R.J."/>
            <person name="Fragoso G."/>
            <person name="Sciutto E."/>
            <person name="Aslett M."/>
            <person name="Beasley H."/>
            <person name="Bennett H.M."/>
            <person name="Cai J."/>
            <person name="Camicia F."/>
            <person name="Clark R."/>
            <person name="Cucher M."/>
            <person name="De Silva N."/>
            <person name="Day T.A."/>
            <person name="Deplazes P."/>
            <person name="Estrada K."/>
            <person name="Fernandez C."/>
            <person name="Holland P.W."/>
            <person name="Hou J."/>
            <person name="Hu S."/>
            <person name="Huckvale T."/>
            <person name="Hung S.S."/>
            <person name="Kamenetzky L."/>
            <person name="Keane J.A."/>
            <person name="Kiss F."/>
            <person name="Koziol U."/>
            <person name="Lambert O."/>
            <person name="Liu K."/>
            <person name="Luo X."/>
            <person name="Luo Y."/>
            <person name="Macchiaroli N."/>
            <person name="Nichol S."/>
            <person name="Paps J."/>
            <person name="Parkinson J."/>
            <person name="Pouchkina-Stantcheva N."/>
            <person name="Riddiford N."/>
            <person name="Rosenzvit M."/>
            <person name="Salinas G."/>
            <person name="Wasmuth J.D."/>
            <person name="Zamanian M."/>
            <person name="Zheng Y."/>
            <person name="Cai X."/>
            <person name="Soberon X."/>
            <person name="Olson P.D."/>
            <person name="Laclette J.P."/>
            <person name="Brehm K."/>
            <person name="Berriman M."/>
            <person name="Garciarrubio A."/>
            <person name="Bobes R.J."/>
            <person name="Fragoso G."/>
            <person name="Sanchez-Flores A."/>
            <person name="Estrada K."/>
            <person name="Cevallos M.A."/>
            <person name="Morett E."/>
            <person name="Gonzalez V."/>
            <person name="Portillo T."/>
            <person name="Ochoa-Leyva A."/>
            <person name="Jose M.V."/>
            <person name="Sciutto E."/>
            <person name="Landa A."/>
            <person name="Jimenez L."/>
            <person name="Valdes V."/>
            <person name="Carrero J.C."/>
            <person name="Larralde C."/>
            <person name="Morales-Montor J."/>
            <person name="Limon-Lason J."/>
            <person name="Soberon X."/>
            <person name="Laclette J.P."/>
        </authorList>
    </citation>
    <scope>NUCLEOTIDE SEQUENCE [LARGE SCALE GENOMIC DNA]</scope>
</reference>
<evidence type="ECO:0000256" key="1">
    <source>
        <dbReference type="SAM" id="MobiDB-lite"/>
    </source>
</evidence>
<feature type="region of interest" description="Disordered" evidence="1">
    <location>
        <begin position="1"/>
        <end position="43"/>
    </location>
</feature>
<dbReference type="Proteomes" id="UP000017246">
    <property type="component" value="Unassembled WGS sequence"/>
</dbReference>
<gene>
    <name evidence="2" type="ORF">EmuJ_000114100</name>
</gene>
<evidence type="ECO:0000313" key="2">
    <source>
        <dbReference type="EMBL" id="CDI97371.1"/>
    </source>
</evidence>
<dbReference type="EMBL" id="LN902844">
    <property type="protein sequence ID" value="CDI97371.1"/>
    <property type="molecule type" value="Genomic_DNA"/>
</dbReference>
<keyword evidence="3" id="KW-1185">Reference proteome</keyword>
<dbReference type="OMA" id="IARACNC"/>
<accession>A0A087VYF0</accession>